<dbReference type="EMBL" id="VSSQ01019662">
    <property type="protein sequence ID" value="MPM63896.1"/>
    <property type="molecule type" value="Genomic_DNA"/>
</dbReference>
<dbReference type="AlphaFoldDB" id="A0A645BFI5"/>
<name>A0A645BFI5_9ZZZZ</name>
<comment type="caution">
    <text evidence="1">The sequence shown here is derived from an EMBL/GenBank/DDBJ whole genome shotgun (WGS) entry which is preliminary data.</text>
</comment>
<organism evidence="1">
    <name type="scientific">bioreactor metagenome</name>
    <dbReference type="NCBI Taxonomy" id="1076179"/>
    <lineage>
        <taxon>unclassified sequences</taxon>
        <taxon>metagenomes</taxon>
        <taxon>ecological metagenomes</taxon>
    </lineage>
</organism>
<accession>A0A645BFI5</accession>
<sequence length="73" mass="8703">MSLLKAFFYRKVDFFKGCFGCRYEFSGMLEKFPRKLPVKLFHIREIDSEASLVRVFVCQLKDFIPVIIFKESL</sequence>
<reference evidence="1" key="1">
    <citation type="submission" date="2019-08" db="EMBL/GenBank/DDBJ databases">
        <authorList>
            <person name="Kucharzyk K."/>
            <person name="Murdoch R.W."/>
            <person name="Higgins S."/>
            <person name="Loffler F."/>
        </authorList>
    </citation>
    <scope>NUCLEOTIDE SEQUENCE</scope>
</reference>
<protein>
    <submittedName>
        <fullName evidence="1">Uncharacterized protein</fullName>
    </submittedName>
</protein>
<gene>
    <name evidence="1" type="ORF">SDC9_110780</name>
</gene>
<evidence type="ECO:0000313" key="1">
    <source>
        <dbReference type="EMBL" id="MPM63896.1"/>
    </source>
</evidence>
<proteinExistence type="predicted"/>